<dbReference type="InterPro" id="IPR015392">
    <property type="entry name" value="TehB/YeaR-like_dom"/>
</dbReference>
<accession>A0A0H4VW46</accession>
<dbReference type="SUPFAM" id="SSF51197">
    <property type="entry name" value="Clavaminate synthase-like"/>
    <property type="match status" value="1"/>
</dbReference>
<gene>
    <name evidence="3" type="ORF">CP97_03225</name>
</gene>
<feature type="domain" description="TehB/YeaR-like" evidence="2">
    <location>
        <begin position="6"/>
        <end position="80"/>
    </location>
</feature>
<keyword evidence="4" id="KW-1185">Reference proteome</keyword>
<dbReference type="STRING" id="1648404.CP97_03225"/>
<feature type="region of interest" description="Disordered" evidence="1">
    <location>
        <begin position="1"/>
        <end position="20"/>
    </location>
</feature>
<dbReference type="RefSeq" id="WP_048884764.1">
    <property type="nucleotide sequence ID" value="NZ_CP011310.1"/>
</dbReference>
<name>A0A0H4VW46_9SPHN</name>
<dbReference type="Pfam" id="PF09313">
    <property type="entry name" value="TehB-like"/>
    <property type="match status" value="1"/>
</dbReference>
<evidence type="ECO:0000313" key="3">
    <source>
        <dbReference type="EMBL" id="AKQ41263.1"/>
    </source>
</evidence>
<organism evidence="3 4">
    <name type="scientific">Aurantiacibacter atlanticus</name>
    <dbReference type="NCBI Taxonomy" id="1648404"/>
    <lineage>
        <taxon>Bacteria</taxon>
        <taxon>Pseudomonadati</taxon>
        <taxon>Pseudomonadota</taxon>
        <taxon>Alphaproteobacteria</taxon>
        <taxon>Sphingomonadales</taxon>
        <taxon>Erythrobacteraceae</taxon>
        <taxon>Aurantiacibacter</taxon>
    </lineage>
</organism>
<evidence type="ECO:0000259" key="2">
    <source>
        <dbReference type="Pfam" id="PF09313"/>
    </source>
</evidence>
<reference evidence="4" key="2">
    <citation type="submission" date="2015-04" db="EMBL/GenBank/DDBJ databases">
        <title>The complete genome sequence of Erythrobacter sp. s21-N3.</title>
        <authorList>
            <person name="Zhuang L."/>
            <person name="Liu Y."/>
            <person name="Shao Z."/>
        </authorList>
    </citation>
    <scope>NUCLEOTIDE SEQUENCE [LARGE SCALE GENOMIC DNA]</scope>
    <source>
        <strain evidence="4">s21-N3</strain>
    </source>
</reference>
<dbReference type="Proteomes" id="UP000059113">
    <property type="component" value="Chromosome"/>
</dbReference>
<dbReference type="EMBL" id="CP011310">
    <property type="protein sequence ID" value="AKQ41263.1"/>
    <property type="molecule type" value="Genomic_DNA"/>
</dbReference>
<dbReference type="OrthoDB" id="7282222at2"/>
<dbReference type="Gene3D" id="2.60.120.10">
    <property type="entry name" value="Jelly Rolls"/>
    <property type="match status" value="1"/>
</dbReference>
<proteinExistence type="predicted"/>
<evidence type="ECO:0000313" key="4">
    <source>
        <dbReference type="Proteomes" id="UP000059113"/>
    </source>
</evidence>
<reference evidence="3 4" key="1">
    <citation type="journal article" date="2015" name="Int. J. Syst. Evol. Microbiol.">
        <title>Erythrobacter atlanticus sp. nov., a bacterium from ocean sediment able to degrade polycyclic aromatic hydrocarbons.</title>
        <authorList>
            <person name="Zhuang L."/>
            <person name="Liu Y."/>
            <person name="Wang L."/>
            <person name="Wang W."/>
            <person name="Shao Z."/>
        </authorList>
    </citation>
    <scope>NUCLEOTIDE SEQUENCE [LARGE SCALE GENOMIC DNA]</scope>
    <source>
        <strain evidence="4">s21-N3</strain>
    </source>
</reference>
<dbReference type="InterPro" id="IPR014710">
    <property type="entry name" value="RmlC-like_jellyroll"/>
</dbReference>
<dbReference type="PATRIC" id="fig|1648404.4.peg.683"/>
<evidence type="ECO:0000256" key="1">
    <source>
        <dbReference type="SAM" id="MobiDB-lite"/>
    </source>
</evidence>
<dbReference type="KEGG" id="ery:CP97_03225"/>
<feature type="compositionally biased region" description="Polar residues" evidence="1">
    <location>
        <begin position="1"/>
        <end position="15"/>
    </location>
</feature>
<sequence length="92" mass="10301">MTAPYKSTPQFTENSLPDALRNAHNTKEGVWGLLVVEEGTVRLVFHDPARTIHVRPDQPAVIPPQAIHHVEIDGPMRMHVEFYQSEPSPPVA</sequence>
<dbReference type="AlphaFoldDB" id="A0A0H4VW46"/>
<protein>
    <recommendedName>
        <fullName evidence="2">TehB/YeaR-like domain-containing protein</fullName>
    </recommendedName>
</protein>